<evidence type="ECO:0000313" key="2">
    <source>
        <dbReference type="EMBL" id="TWE21204.1"/>
    </source>
</evidence>
<protein>
    <submittedName>
        <fullName evidence="2">Uncharacterized protein</fullName>
    </submittedName>
</protein>
<reference evidence="2 3" key="1">
    <citation type="submission" date="2019-06" db="EMBL/GenBank/DDBJ databases">
        <title>Sequencing the genomes of 1000 actinobacteria strains.</title>
        <authorList>
            <person name="Klenk H.-P."/>
        </authorList>
    </citation>
    <scope>NUCLEOTIDE SEQUENCE [LARGE SCALE GENOMIC DNA]</scope>
    <source>
        <strain evidence="2 3">DSM 41649</strain>
    </source>
</reference>
<organism evidence="2 3">
    <name type="scientific">Kitasatospora atroaurantiaca</name>
    <dbReference type="NCBI Taxonomy" id="285545"/>
    <lineage>
        <taxon>Bacteria</taxon>
        <taxon>Bacillati</taxon>
        <taxon>Actinomycetota</taxon>
        <taxon>Actinomycetes</taxon>
        <taxon>Kitasatosporales</taxon>
        <taxon>Streptomycetaceae</taxon>
        <taxon>Kitasatospora</taxon>
    </lineage>
</organism>
<keyword evidence="3" id="KW-1185">Reference proteome</keyword>
<evidence type="ECO:0000313" key="3">
    <source>
        <dbReference type="Proteomes" id="UP000318416"/>
    </source>
</evidence>
<sequence length="120" mass="13033">MTSPQLFPSGLPQSPESPAFPATSRYAGLPLAMAELDGRQVRYVTRRFVPQPERFAMLREHPVAEGERPDTLAAAELGDPERFWVLCDANGALHPAELTSIVGRRLRITLPEGVPGAADA</sequence>
<name>A0A561F016_9ACTN</name>
<evidence type="ECO:0000256" key="1">
    <source>
        <dbReference type="SAM" id="MobiDB-lite"/>
    </source>
</evidence>
<feature type="region of interest" description="Disordered" evidence="1">
    <location>
        <begin position="1"/>
        <end position="22"/>
    </location>
</feature>
<proteinExistence type="predicted"/>
<dbReference type="OrthoDB" id="9809850at2"/>
<gene>
    <name evidence="2" type="ORF">FB465_6371</name>
</gene>
<comment type="caution">
    <text evidence="2">The sequence shown here is derived from an EMBL/GenBank/DDBJ whole genome shotgun (WGS) entry which is preliminary data.</text>
</comment>
<feature type="compositionally biased region" description="Polar residues" evidence="1">
    <location>
        <begin position="1"/>
        <end position="16"/>
    </location>
</feature>
<dbReference type="Proteomes" id="UP000318416">
    <property type="component" value="Unassembled WGS sequence"/>
</dbReference>
<dbReference type="EMBL" id="VIVR01000001">
    <property type="protein sequence ID" value="TWE21204.1"/>
    <property type="molecule type" value="Genomic_DNA"/>
</dbReference>
<dbReference type="AlphaFoldDB" id="A0A561F016"/>
<dbReference type="RefSeq" id="WP_145796014.1">
    <property type="nucleotide sequence ID" value="NZ_BAAABR010000019.1"/>
</dbReference>
<accession>A0A561F016</accession>